<sequence length="261" mass="27856">MTFTQSRRRPVLKADEIHEKNAAQHRARVGETLNELSRALNPQRIANEAMGTTSDLSQSVIHTVVGAAKRNPAGLALLALGAAVVAINPGKQTRAAVASPDYRGGEEARIAAADSKIKAKQHIRANHPVGSTSSSTMRQWLDTGLDKLSPEARDRVTKARLKVIEAQEGVERQAAKATEAAHLAHQTQPLATTLAAAGIGALIGSLIPSTRAEADLMGEKRDQLMRQAEATLRDEVDRLHAKGTDAVNSGVEAVQNELRSD</sequence>
<organism evidence="1 2">
    <name type="scientific">Thalassorhabdomicrobium marinisediminis</name>
    <dbReference type="NCBI Taxonomy" id="2170577"/>
    <lineage>
        <taxon>Bacteria</taxon>
        <taxon>Pseudomonadati</taxon>
        <taxon>Pseudomonadota</taxon>
        <taxon>Alphaproteobacteria</taxon>
        <taxon>Rhodobacterales</taxon>
        <taxon>Paracoccaceae</taxon>
        <taxon>Thalassorhabdomicrobium</taxon>
    </lineage>
</organism>
<dbReference type="EMBL" id="QCYG01000001">
    <property type="protein sequence ID" value="PVA08189.1"/>
    <property type="molecule type" value="Genomic_DNA"/>
</dbReference>
<name>A0A2T7G1A3_9RHOB</name>
<comment type="caution">
    <text evidence="1">The sequence shown here is derived from an EMBL/GenBank/DDBJ whole genome shotgun (WGS) entry which is preliminary data.</text>
</comment>
<evidence type="ECO:0000313" key="2">
    <source>
        <dbReference type="Proteomes" id="UP000244817"/>
    </source>
</evidence>
<accession>A0A2T7G1A3</accession>
<evidence type="ECO:0000313" key="1">
    <source>
        <dbReference type="EMBL" id="PVA08189.1"/>
    </source>
</evidence>
<reference evidence="1 2" key="1">
    <citation type="submission" date="2018-04" db="EMBL/GenBank/DDBJ databases">
        <title>Pelagivirga bohaiensis gen. nov., sp. nov., a bacterium isolated from the Bohai Sea.</title>
        <authorList>
            <person name="Ji X."/>
        </authorList>
    </citation>
    <scope>NUCLEOTIDE SEQUENCE [LARGE SCALE GENOMIC DNA]</scope>
    <source>
        <strain evidence="1 2">BH-SD16</strain>
    </source>
</reference>
<dbReference type="AlphaFoldDB" id="A0A2T7G1A3"/>
<gene>
    <name evidence="1" type="ORF">DC363_01445</name>
</gene>
<evidence type="ECO:0008006" key="3">
    <source>
        <dbReference type="Google" id="ProtNLM"/>
    </source>
</evidence>
<proteinExistence type="predicted"/>
<protein>
    <recommendedName>
        <fullName evidence="3">DUF3618 domain-containing protein</fullName>
    </recommendedName>
</protein>
<keyword evidence="2" id="KW-1185">Reference proteome</keyword>
<dbReference type="Proteomes" id="UP000244817">
    <property type="component" value="Unassembled WGS sequence"/>
</dbReference>